<sequence>MSAGIAISWVEADRSWAEWIAYQVDDLGFPVHLDYRAGSNRVHEFDRMLEEGYRVFAVVSDASLADEVTRSEWLRAVHRDPTGKRGLVAPLLVRPGDAGPLSPLIPVPLYDFRSESAAADRLLTALGLREKPALTPSFPGLTPAEHRSFRSVDRLIKEAPAPPRRVLHQTDDALPRLRVLSGLARSEAGQVPHGLRSGDFGKGLYVERDVAPEVLGRLLDGTSAPQLLVGGPGTGKTSLLWGLANGLLAGDGHEVFLLKATWLRGVGDRPALVDAGMIAAAVERAGQACTLLVDTADLVVTGEAGHLALVEAVNAAADGGASVVVTSRPDEAGLLPEDWVVVELTDYATDGSPSEFERAVASHSRFYCHSAENARGMAARIISAVARQRPLGSLCLRPLTLRMLFQLYAPSAIADNVDITDLYYEFWRDRVVRDRRVGSAEESSDDVDLAGSVRQLAVAMLRDGIPEVAPDRSFDPGERRREVDLLVQRGVGELVVGSSGQAFRFFHQTFFEFAAAQALLHARRADALALLHDRIRGRPDDYLLLAVFEQAWLCAWRDDSMVSAARNLAVRMLADLSRTFTDRAGDPFPYALQRTILSVLAQSPDVPEECWEPFGHVLARASLPVARDCLALMPPPQRRWTEHDVDVLKACADRADAAWVSVLGVLSRLAQRDPELAVVGARRLELTKRAAGLATFRAELPRLFTGLLTVDPEFALAELRELGRLTALRSAGHHLVTILRPVLDREADLPDVDLATWADGVVGATATRGQAVTLAHAEAHRIAATRLAERYGWSLLLVELKTALATVAAADKVASRDGALLGGVLAALATDGPLETVDVVALLLRGHDEPQVHAEINRGWLVGYTRRAPNRMLDRWADWLAEGLPASHKKPVGARQRWADTVRRTLERQDVEPVVAVGVAEAASRRLSDDEVAPWLDPDVLLRLVVRGAGVGSAGARAAVAGIAAGQELAPHAIRTFIQQSLRGTASPEEQRMLLDVLIERRGCGHLHQFLERHPDVAGYPLRARSGPLRTLVESGLGSDRATDRRDGARLLVALVRRDGLVPPALSTVEGWLGAAREVSVRKSLVQVLGLGLASGHYPAADVRRVLAPRADWDPAEGAPSANALEARSLLVVLLAGWGAPGDAEELLRLAFREPVESAVLGKVSGFVRHGAAGLPFLLDFGRRLRHAPRRACKDTAVRWRPAMAEVLAGAEPGEHLAVLDALRGDLDEEFAASVVLHLEPRRHAELRHGMTLLLDEPDLDERVRRNIRLALVERTAHRSRRTGYDWPDLLKP</sequence>
<accession>A0A9X2VSB2</accession>
<reference evidence="2" key="1">
    <citation type="submission" date="2022-08" db="EMBL/GenBank/DDBJ databases">
        <authorList>
            <person name="Tistechok S."/>
            <person name="Samborskyy M."/>
            <person name="Roman I."/>
        </authorList>
    </citation>
    <scope>NUCLEOTIDE SEQUENCE</scope>
    <source>
        <strain evidence="2">DSM 103496</strain>
    </source>
</reference>
<dbReference type="Gene3D" id="3.40.50.300">
    <property type="entry name" value="P-loop containing nucleotide triphosphate hydrolases"/>
    <property type="match status" value="1"/>
</dbReference>
<dbReference type="EMBL" id="JANYMP010000020">
    <property type="protein sequence ID" value="MCS7481835.1"/>
    <property type="molecule type" value="Genomic_DNA"/>
</dbReference>
<comment type="caution">
    <text evidence="2">The sequence shown here is derived from an EMBL/GenBank/DDBJ whole genome shotgun (WGS) entry which is preliminary data.</text>
</comment>
<dbReference type="GO" id="GO:0007165">
    <property type="term" value="P:signal transduction"/>
    <property type="evidence" value="ECO:0007669"/>
    <property type="project" value="InterPro"/>
</dbReference>
<dbReference type="Pfam" id="PF13676">
    <property type="entry name" value="TIR_2"/>
    <property type="match status" value="1"/>
</dbReference>
<evidence type="ECO:0000313" key="3">
    <source>
        <dbReference type="Proteomes" id="UP001141259"/>
    </source>
</evidence>
<dbReference type="Proteomes" id="UP001141259">
    <property type="component" value="Unassembled WGS sequence"/>
</dbReference>
<dbReference type="InterPro" id="IPR035897">
    <property type="entry name" value="Toll_tir_struct_dom_sf"/>
</dbReference>
<dbReference type="RefSeq" id="WP_259627318.1">
    <property type="nucleotide sequence ID" value="NZ_JANYMP010000020.1"/>
</dbReference>
<proteinExistence type="predicted"/>
<keyword evidence="3" id="KW-1185">Reference proteome</keyword>
<dbReference type="InterPro" id="IPR003593">
    <property type="entry name" value="AAA+_ATPase"/>
</dbReference>
<dbReference type="SUPFAM" id="SSF52540">
    <property type="entry name" value="P-loop containing nucleoside triphosphate hydrolases"/>
    <property type="match status" value="1"/>
</dbReference>
<evidence type="ECO:0000259" key="1">
    <source>
        <dbReference type="SMART" id="SM00382"/>
    </source>
</evidence>
<organism evidence="2 3">
    <name type="scientific">Umezawaea endophytica</name>
    <dbReference type="NCBI Taxonomy" id="1654476"/>
    <lineage>
        <taxon>Bacteria</taxon>
        <taxon>Bacillati</taxon>
        <taxon>Actinomycetota</taxon>
        <taxon>Actinomycetes</taxon>
        <taxon>Pseudonocardiales</taxon>
        <taxon>Pseudonocardiaceae</taxon>
        <taxon>Umezawaea</taxon>
    </lineage>
</organism>
<name>A0A9X2VSB2_9PSEU</name>
<dbReference type="SUPFAM" id="SSF52200">
    <property type="entry name" value="Toll/Interleukin receptor TIR domain"/>
    <property type="match status" value="1"/>
</dbReference>
<dbReference type="SMART" id="SM00382">
    <property type="entry name" value="AAA"/>
    <property type="match status" value="1"/>
</dbReference>
<gene>
    <name evidence="2" type="ORF">NZH93_33695</name>
</gene>
<feature type="domain" description="AAA+ ATPase" evidence="1">
    <location>
        <begin position="222"/>
        <end position="345"/>
    </location>
</feature>
<dbReference type="InterPro" id="IPR027417">
    <property type="entry name" value="P-loop_NTPase"/>
</dbReference>
<dbReference type="InterPro" id="IPR000157">
    <property type="entry name" value="TIR_dom"/>
</dbReference>
<protein>
    <submittedName>
        <fullName evidence="2">TIR domain-containing protein</fullName>
    </submittedName>
</protein>
<evidence type="ECO:0000313" key="2">
    <source>
        <dbReference type="EMBL" id="MCS7481835.1"/>
    </source>
</evidence>